<keyword evidence="8 15" id="KW-0175">Coiled coil</keyword>
<feature type="binding site" evidence="13">
    <location>
        <begin position="177"/>
        <end position="184"/>
    </location>
    <ligand>
        <name>ATP</name>
        <dbReference type="ChEBI" id="CHEBI:30616"/>
    </ligand>
</feature>
<dbReference type="GO" id="GO:0030473">
    <property type="term" value="P:nuclear migration along microtubule"/>
    <property type="evidence" value="ECO:0007669"/>
    <property type="project" value="EnsemblFungi"/>
</dbReference>
<dbReference type="GO" id="GO:0008017">
    <property type="term" value="F:microtubule binding"/>
    <property type="evidence" value="ECO:0007669"/>
    <property type="project" value="InterPro"/>
</dbReference>
<evidence type="ECO:0000259" key="17">
    <source>
        <dbReference type="PROSITE" id="PS50067"/>
    </source>
</evidence>
<protein>
    <recommendedName>
        <fullName evidence="14">Kinesin-like protein</fullName>
    </recommendedName>
</protein>
<dbReference type="GO" id="GO:0051301">
    <property type="term" value="P:cell division"/>
    <property type="evidence" value="ECO:0007669"/>
    <property type="project" value="UniProtKB-KW"/>
</dbReference>
<dbReference type="STRING" id="1245769.A0A0C7N3T9"/>
<dbReference type="PANTHER" id="PTHR47968">
    <property type="entry name" value="CENTROMERE PROTEIN E"/>
    <property type="match status" value="1"/>
</dbReference>
<dbReference type="GO" id="GO:1903754">
    <property type="term" value="C:cortical microtubule plus-end"/>
    <property type="evidence" value="ECO:0007669"/>
    <property type="project" value="EnsemblFungi"/>
</dbReference>
<keyword evidence="6" id="KW-0498">Mitosis</keyword>
<organism evidence="18 19">
    <name type="scientific">Lachancea lanzarotensis</name>
    <dbReference type="NCBI Taxonomy" id="1245769"/>
    <lineage>
        <taxon>Eukaryota</taxon>
        <taxon>Fungi</taxon>
        <taxon>Dikarya</taxon>
        <taxon>Ascomycota</taxon>
        <taxon>Saccharomycotina</taxon>
        <taxon>Saccharomycetes</taxon>
        <taxon>Saccharomycetales</taxon>
        <taxon>Saccharomycetaceae</taxon>
        <taxon>Lachancea</taxon>
    </lineage>
</organism>
<evidence type="ECO:0000256" key="16">
    <source>
        <dbReference type="SAM" id="MobiDB-lite"/>
    </source>
</evidence>
<dbReference type="OrthoDB" id="3176171at2759"/>
<evidence type="ECO:0000256" key="7">
    <source>
        <dbReference type="ARBA" id="ARBA00022840"/>
    </source>
</evidence>
<dbReference type="InterPro" id="IPR027417">
    <property type="entry name" value="P-loop_NTPase"/>
</dbReference>
<evidence type="ECO:0000256" key="14">
    <source>
        <dbReference type="RuleBase" id="RU000394"/>
    </source>
</evidence>
<evidence type="ECO:0000256" key="10">
    <source>
        <dbReference type="ARBA" id="ARBA00023212"/>
    </source>
</evidence>
<dbReference type="Gene3D" id="3.40.850.10">
    <property type="entry name" value="Kinesin motor domain"/>
    <property type="match status" value="1"/>
</dbReference>
<evidence type="ECO:0000256" key="13">
    <source>
        <dbReference type="PROSITE-ProRule" id="PRU00283"/>
    </source>
</evidence>
<dbReference type="GO" id="GO:0061863">
    <property type="term" value="F:microtubule plus end polymerase"/>
    <property type="evidence" value="ECO:0007669"/>
    <property type="project" value="EnsemblFungi"/>
</dbReference>
<keyword evidence="2" id="KW-0963">Cytoplasm</keyword>
<sequence length="636" mass="71205">MIHKSPTRRSMSRPSYQQVPQSPAIRSGKLVSSVKRKNSVTPLSTPISVSSTSRNRHASPTRSSMVSSPTRTSSASSSRGKASDGMVNLDSVWQNGTTQQYRGTISVSIRVKPSESRVKNPWKIGQNHTIAHEDHGEFEFDHVFHPDSSNSEVYEGIGKPLIDRLFEGYNGIIFAYGMTGSGKTYTMSGTAEESGLILLSVRQIYDRINNEQQDNTSLSVKVSYLEIYNEKIYDLLNYPDHRTGTSAFAPRSSQASSAAELQIRDDSRNGVRVVGLTEQQVHTTEELMKVISVGNSNRRTGETDYNARSSRSHTIVSITLTRTNIIDGLDTSSTLSLCDLAGSEKAAGQQERRKEGAFINKSLLALGTVISKLSAGCTHPNSHFGTSHIPYRDSKLTRILQPALSGDSIVTTICTIDTKLDSVSETVNTIRFATRAKDVSMTVRRNEAESNNDKDKLVNDLKRQIDEQQEIIWDLRRQSGTNDIPTTTAHPLRHENETLKTKLQHCERLLDKDDTPVQDESFLEIVEMLPAAIGAVLETKIQGLESKLREHRAYNTLLERKLKEAEQRLVVEEAEEDPMVRELLKEQEDEIFELRRALTRKNKMLEALQSAKRLREGALRPLNYENRNFEASTGRK</sequence>
<dbReference type="SUPFAM" id="SSF52540">
    <property type="entry name" value="P-loop containing nucleoside triphosphate hydrolases"/>
    <property type="match status" value="1"/>
</dbReference>
<dbReference type="GO" id="GO:0008574">
    <property type="term" value="F:plus-end-directed microtubule motor activity"/>
    <property type="evidence" value="ECO:0007669"/>
    <property type="project" value="EnsemblFungi"/>
</dbReference>
<dbReference type="InterPro" id="IPR027640">
    <property type="entry name" value="Kinesin-like_fam"/>
</dbReference>
<dbReference type="Proteomes" id="UP000054304">
    <property type="component" value="Unassembled WGS sequence"/>
</dbReference>
<comment type="function">
    <text evidence="12">Required for assembly of the mitotic spindle.</text>
</comment>
<evidence type="ECO:0000256" key="4">
    <source>
        <dbReference type="ARBA" id="ARBA00022701"/>
    </source>
</evidence>
<feature type="region of interest" description="Disordered" evidence="16">
    <location>
        <begin position="1"/>
        <end position="85"/>
    </location>
</feature>
<dbReference type="PROSITE" id="PS50067">
    <property type="entry name" value="KINESIN_MOTOR_2"/>
    <property type="match status" value="1"/>
</dbReference>
<feature type="coiled-coil region" evidence="15">
    <location>
        <begin position="541"/>
        <end position="604"/>
    </location>
</feature>
<evidence type="ECO:0000256" key="11">
    <source>
        <dbReference type="ARBA" id="ARBA00023306"/>
    </source>
</evidence>
<evidence type="ECO:0000256" key="8">
    <source>
        <dbReference type="ARBA" id="ARBA00023054"/>
    </source>
</evidence>
<feature type="compositionally biased region" description="Low complexity" evidence="16">
    <location>
        <begin position="60"/>
        <end position="80"/>
    </location>
</feature>
<evidence type="ECO:0000256" key="2">
    <source>
        <dbReference type="ARBA" id="ARBA00022490"/>
    </source>
</evidence>
<dbReference type="PROSITE" id="PS00411">
    <property type="entry name" value="KINESIN_MOTOR_1"/>
    <property type="match status" value="1"/>
</dbReference>
<feature type="compositionally biased region" description="Polar residues" evidence="16">
    <location>
        <begin position="12"/>
        <end position="21"/>
    </location>
</feature>
<dbReference type="HOGENOM" id="CLU_001485_24_1_1"/>
<keyword evidence="4 14" id="KW-0493">Microtubule</keyword>
<dbReference type="EMBL" id="LN736360">
    <property type="protein sequence ID" value="CEP60136.1"/>
    <property type="molecule type" value="Genomic_DNA"/>
</dbReference>
<evidence type="ECO:0000256" key="5">
    <source>
        <dbReference type="ARBA" id="ARBA00022741"/>
    </source>
</evidence>
<evidence type="ECO:0000313" key="19">
    <source>
        <dbReference type="Proteomes" id="UP000054304"/>
    </source>
</evidence>
<proteinExistence type="inferred from homology"/>
<dbReference type="GeneID" id="34683509"/>
<name>A0A0C7N3T9_9SACH</name>
<keyword evidence="19" id="KW-1185">Reference proteome</keyword>
<dbReference type="SMART" id="SM00129">
    <property type="entry name" value="KISc"/>
    <property type="match status" value="1"/>
</dbReference>
<evidence type="ECO:0000256" key="3">
    <source>
        <dbReference type="ARBA" id="ARBA00022618"/>
    </source>
</evidence>
<comment type="similarity">
    <text evidence="13 14">Belongs to the TRAFAC class myosin-kinesin ATPase superfamily. Kinesin family.</text>
</comment>
<comment type="subcellular location">
    <subcellularLocation>
        <location evidence="1">Cytoplasm</location>
        <location evidence="1">Cytoskeleton</location>
    </subcellularLocation>
</comment>
<dbReference type="PANTHER" id="PTHR47968:SF75">
    <property type="entry name" value="CENTROMERE-ASSOCIATED PROTEIN E"/>
    <property type="match status" value="1"/>
</dbReference>
<keyword evidence="7 13" id="KW-0067">ATP-binding</keyword>
<keyword evidence="10" id="KW-0206">Cytoskeleton</keyword>
<dbReference type="PRINTS" id="PR00380">
    <property type="entry name" value="KINESINHEAVY"/>
</dbReference>
<dbReference type="InterPro" id="IPR019821">
    <property type="entry name" value="Kinesin_motor_CS"/>
</dbReference>
<dbReference type="GO" id="GO:0005524">
    <property type="term" value="F:ATP binding"/>
    <property type="evidence" value="ECO:0007669"/>
    <property type="project" value="UniProtKB-UniRule"/>
</dbReference>
<accession>A0A0C7N3T9</accession>
<dbReference type="GO" id="GO:0005816">
    <property type="term" value="C:spindle pole body"/>
    <property type="evidence" value="ECO:0007669"/>
    <property type="project" value="EnsemblFungi"/>
</dbReference>
<dbReference type="InterPro" id="IPR001752">
    <property type="entry name" value="Kinesin_motor_dom"/>
</dbReference>
<dbReference type="GO" id="GO:0046785">
    <property type="term" value="P:microtubule polymerization"/>
    <property type="evidence" value="ECO:0007669"/>
    <property type="project" value="EnsemblFungi"/>
</dbReference>
<keyword evidence="3" id="KW-0132">Cell division</keyword>
<dbReference type="RefSeq" id="XP_022626381.1">
    <property type="nucleotide sequence ID" value="XM_022774267.1"/>
</dbReference>
<feature type="coiled-coil region" evidence="15">
    <location>
        <begin position="451"/>
        <end position="478"/>
    </location>
</feature>
<evidence type="ECO:0000313" key="18">
    <source>
        <dbReference type="EMBL" id="CEP60136.1"/>
    </source>
</evidence>
<keyword evidence="11" id="KW-0131">Cell cycle</keyword>
<evidence type="ECO:0000256" key="9">
    <source>
        <dbReference type="ARBA" id="ARBA00023175"/>
    </source>
</evidence>
<keyword evidence="9 13" id="KW-0505">Motor protein</keyword>
<dbReference type="Pfam" id="PF00225">
    <property type="entry name" value="Kinesin"/>
    <property type="match status" value="1"/>
</dbReference>
<dbReference type="InterPro" id="IPR036961">
    <property type="entry name" value="Kinesin_motor_dom_sf"/>
</dbReference>
<dbReference type="FunFam" id="3.40.850.10:FF:000073">
    <property type="entry name" value="Kinesin-like protein"/>
    <property type="match status" value="1"/>
</dbReference>
<evidence type="ECO:0000256" key="12">
    <source>
        <dbReference type="ARBA" id="ARBA00054086"/>
    </source>
</evidence>
<dbReference type="GO" id="GO:0007026">
    <property type="term" value="P:negative regulation of microtubule depolymerization"/>
    <property type="evidence" value="ECO:0007669"/>
    <property type="project" value="EnsemblFungi"/>
</dbReference>
<evidence type="ECO:0000256" key="6">
    <source>
        <dbReference type="ARBA" id="ARBA00022776"/>
    </source>
</evidence>
<evidence type="ECO:0000256" key="15">
    <source>
        <dbReference type="SAM" id="Coils"/>
    </source>
</evidence>
<reference evidence="18 19" key="1">
    <citation type="submission" date="2014-12" db="EMBL/GenBank/DDBJ databases">
        <authorList>
            <person name="Neuveglise Cecile"/>
        </authorList>
    </citation>
    <scope>NUCLEOTIDE SEQUENCE [LARGE SCALE GENOMIC DNA]</scope>
    <source>
        <strain evidence="18 19">CBS 12615</strain>
    </source>
</reference>
<evidence type="ECO:0000256" key="1">
    <source>
        <dbReference type="ARBA" id="ARBA00004245"/>
    </source>
</evidence>
<feature type="domain" description="Kinesin motor" evidence="17">
    <location>
        <begin position="104"/>
        <end position="439"/>
    </location>
</feature>
<keyword evidence="5 13" id="KW-0547">Nucleotide-binding</keyword>
<dbReference type="AlphaFoldDB" id="A0A0C7N3T9"/>
<gene>
    <name evidence="18" type="ORF">LALA0_S01e03840g</name>
</gene>
<feature type="compositionally biased region" description="Polar residues" evidence="16">
    <location>
        <begin position="39"/>
        <end position="53"/>
    </location>
</feature>
<feature type="compositionally biased region" description="Basic residues" evidence="16">
    <location>
        <begin position="1"/>
        <end position="11"/>
    </location>
</feature>